<name>A0A9P1CKJ0_9DINO</name>
<protein>
    <submittedName>
        <fullName evidence="4">EF-hand domain-containing protein</fullName>
    </submittedName>
</protein>
<gene>
    <name evidence="2" type="ORF">C1SCF055_LOCUS20036</name>
</gene>
<accession>A0A9P1CKJ0</accession>
<dbReference type="EMBL" id="CAMXCT010001811">
    <property type="protein sequence ID" value="CAI3993270.1"/>
    <property type="molecule type" value="Genomic_DNA"/>
</dbReference>
<comment type="caution">
    <text evidence="2">The sequence shown here is derived from an EMBL/GenBank/DDBJ whole genome shotgun (WGS) entry which is preliminary data.</text>
</comment>
<dbReference type="EMBL" id="CAMXCT020001811">
    <property type="protein sequence ID" value="CAL1146645.1"/>
    <property type="molecule type" value="Genomic_DNA"/>
</dbReference>
<evidence type="ECO:0000313" key="5">
    <source>
        <dbReference type="Proteomes" id="UP001152797"/>
    </source>
</evidence>
<reference evidence="2" key="1">
    <citation type="submission" date="2022-10" db="EMBL/GenBank/DDBJ databases">
        <authorList>
            <person name="Chen Y."/>
            <person name="Dougan E. K."/>
            <person name="Chan C."/>
            <person name="Rhodes N."/>
            <person name="Thang M."/>
        </authorList>
    </citation>
    <scope>NUCLEOTIDE SEQUENCE</scope>
</reference>
<dbReference type="EMBL" id="CAMXCT030001811">
    <property type="protein sequence ID" value="CAL4780582.1"/>
    <property type="molecule type" value="Genomic_DNA"/>
</dbReference>
<sequence>MSGPALGKIKVPVVSLFTAGVLLSQLIAPKDKLRFIFGLADQDDSHTLDEFQFVNFITAFVRGLGSAFGIVNKDSMPSLEVIRELGRRLYDRISVIAAERLKSMSQHDDKTRAMLIQAIKDRQKKLERVTSLDLDEVEGGMPKYGDNVPLRQVLNYKTVEAWCFREFKDPLALPYALAIERFCSRGSGADLYHLKSEEWFLSHTRPVEIPQEERDSVDHHGWSKSLTR</sequence>
<reference evidence="3" key="2">
    <citation type="submission" date="2024-04" db="EMBL/GenBank/DDBJ databases">
        <authorList>
            <person name="Chen Y."/>
            <person name="Shah S."/>
            <person name="Dougan E. K."/>
            <person name="Thang M."/>
            <person name="Chan C."/>
        </authorList>
    </citation>
    <scope>NUCLEOTIDE SEQUENCE [LARGE SCALE GENOMIC DNA]</scope>
</reference>
<dbReference type="AlphaFoldDB" id="A0A9P1CKJ0"/>
<organism evidence="2">
    <name type="scientific">Cladocopium goreaui</name>
    <dbReference type="NCBI Taxonomy" id="2562237"/>
    <lineage>
        <taxon>Eukaryota</taxon>
        <taxon>Sar</taxon>
        <taxon>Alveolata</taxon>
        <taxon>Dinophyceae</taxon>
        <taxon>Suessiales</taxon>
        <taxon>Symbiodiniaceae</taxon>
        <taxon>Cladocopium</taxon>
    </lineage>
</organism>
<evidence type="ECO:0000313" key="2">
    <source>
        <dbReference type="EMBL" id="CAI3993270.1"/>
    </source>
</evidence>
<feature type="domain" description="EF-hand" evidence="1">
    <location>
        <begin position="28"/>
        <end position="63"/>
    </location>
</feature>
<evidence type="ECO:0000313" key="3">
    <source>
        <dbReference type="EMBL" id="CAL1146645.1"/>
    </source>
</evidence>
<dbReference type="Proteomes" id="UP001152797">
    <property type="component" value="Unassembled WGS sequence"/>
</dbReference>
<dbReference type="PROSITE" id="PS50222">
    <property type="entry name" value="EF_HAND_2"/>
    <property type="match status" value="1"/>
</dbReference>
<dbReference type="OrthoDB" id="431424at2759"/>
<keyword evidence="5" id="KW-1185">Reference proteome</keyword>
<dbReference type="GO" id="GO:0005509">
    <property type="term" value="F:calcium ion binding"/>
    <property type="evidence" value="ECO:0007669"/>
    <property type="project" value="InterPro"/>
</dbReference>
<evidence type="ECO:0000313" key="4">
    <source>
        <dbReference type="EMBL" id="CAL4780582.1"/>
    </source>
</evidence>
<proteinExistence type="predicted"/>
<evidence type="ECO:0000259" key="1">
    <source>
        <dbReference type="PROSITE" id="PS50222"/>
    </source>
</evidence>
<dbReference type="InterPro" id="IPR002048">
    <property type="entry name" value="EF_hand_dom"/>
</dbReference>